<protein>
    <recommendedName>
        <fullName evidence="3">Flagellar basal body rod protein FlgB</fullName>
    </recommendedName>
</protein>
<evidence type="ECO:0000313" key="1">
    <source>
        <dbReference type="EMBL" id="BAH37377.1"/>
    </source>
</evidence>
<dbReference type="STRING" id="379066.GAU_0335"/>
<dbReference type="KEGG" id="gau:GAU_0335"/>
<dbReference type="EMBL" id="AP009153">
    <property type="protein sequence ID" value="BAH37377.1"/>
    <property type="molecule type" value="Genomic_DNA"/>
</dbReference>
<proteinExistence type="predicted"/>
<evidence type="ECO:0008006" key="3">
    <source>
        <dbReference type="Google" id="ProtNLM"/>
    </source>
</evidence>
<dbReference type="AlphaFoldDB" id="C1A567"/>
<sequence length="119" mass="12623">MARPLLLLGPDSSPSLRLPMKLFGLIERTTSASPLKAALDKSVDRSRGIADRVAKATVNNGDGFALEAKTGNAQATVNPVNVEDEMVALADEQLRFLATSRLLEKTYQSLRTAIKGGGG</sequence>
<keyword evidence="2" id="KW-1185">Reference proteome</keyword>
<evidence type="ECO:0000313" key="2">
    <source>
        <dbReference type="Proteomes" id="UP000002209"/>
    </source>
</evidence>
<dbReference type="eggNOG" id="COG1815">
    <property type="taxonomic scope" value="Bacteria"/>
</dbReference>
<dbReference type="Proteomes" id="UP000002209">
    <property type="component" value="Chromosome"/>
</dbReference>
<organism evidence="1 2">
    <name type="scientific">Gemmatimonas aurantiaca (strain DSM 14586 / JCM 11422 / NBRC 100505 / T-27)</name>
    <dbReference type="NCBI Taxonomy" id="379066"/>
    <lineage>
        <taxon>Bacteria</taxon>
        <taxon>Pseudomonadati</taxon>
        <taxon>Gemmatimonadota</taxon>
        <taxon>Gemmatimonadia</taxon>
        <taxon>Gemmatimonadales</taxon>
        <taxon>Gemmatimonadaceae</taxon>
        <taxon>Gemmatimonas</taxon>
    </lineage>
</organism>
<dbReference type="HOGENOM" id="CLU_166733_0_0_0"/>
<reference evidence="2" key="1">
    <citation type="submission" date="2006-03" db="EMBL/GenBank/DDBJ databases">
        <title>Complete genome sequence of Gemmatimonas aurantiaca T-27 that represents a novel phylum Gemmatimonadetes.</title>
        <authorList>
            <person name="Takasaki K."/>
            <person name="Ichikawa N."/>
            <person name="Miura H."/>
            <person name="Matsushita S."/>
            <person name="Watanabe Y."/>
            <person name="Oguchi A."/>
            <person name="Ankai A."/>
            <person name="Yashiro I."/>
            <person name="Takahashi M."/>
            <person name="Terui Y."/>
            <person name="Fukui S."/>
            <person name="Yokoyama H."/>
            <person name="Tanikawa S."/>
            <person name="Hanada S."/>
            <person name="Kamagata Y."/>
            <person name="Fujita N."/>
        </authorList>
    </citation>
    <scope>NUCLEOTIDE SEQUENCE [LARGE SCALE GENOMIC DNA]</scope>
    <source>
        <strain evidence="2">T-27 / DSM 14586 / JCM 11422 / NBRC 100505</strain>
    </source>
</reference>
<accession>C1A567</accession>
<gene>
    <name evidence="1" type="ordered locus">GAU_0335</name>
</gene>
<name>C1A567_GEMAT</name>